<protein>
    <submittedName>
        <fullName evidence="1">Uncharacterized protein</fullName>
    </submittedName>
</protein>
<gene>
    <name evidence="1" type="ORF">ADA01nite_18230</name>
</gene>
<dbReference type="EMBL" id="BJXX01000076">
    <property type="protein sequence ID" value="GEN34363.1"/>
    <property type="molecule type" value="Genomic_DNA"/>
</dbReference>
<accession>A0A511V9U7</accession>
<evidence type="ECO:0000313" key="2">
    <source>
        <dbReference type="Proteomes" id="UP000321157"/>
    </source>
</evidence>
<name>A0A511V9U7_9BACL</name>
<comment type="caution">
    <text evidence="1">The sequence shown here is derived from an EMBL/GenBank/DDBJ whole genome shotgun (WGS) entry which is preliminary data.</text>
</comment>
<proteinExistence type="predicted"/>
<sequence>MQLKFDHLVYFTDKHPMEKVKALKEKGYMPSWAVGMNNGVRIMRYGMLS</sequence>
<dbReference type="RefSeq" id="WP_170230211.1">
    <property type="nucleotide sequence ID" value="NZ_BJXX01000076.1"/>
</dbReference>
<organism evidence="1 2">
    <name type="scientific">Aneurinibacillus danicus</name>
    <dbReference type="NCBI Taxonomy" id="267746"/>
    <lineage>
        <taxon>Bacteria</taxon>
        <taxon>Bacillati</taxon>
        <taxon>Bacillota</taxon>
        <taxon>Bacilli</taxon>
        <taxon>Bacillales</taxon>
        <taxon>Paenibacillaceae</taxon>
        <taxon>Aneurinibacillus group</taxon>
        <taxon>Aneurinibacillus</taxon>
    </lineage>
</organism>
<dbReference type="AlphaFoldDB" id="A0A511V9U7"/>
<reference evidence="1 2" key="1">
    <citation type="submission" date="2019-07" db="EMBL/GenBank/DDBJ databases">
        <title>Whole genome shotgun sequence of Aneurinibacillus danicus NBRC 102444.</title>
        <authorList>
            <person name="Hosoyama A."/>
            <person name="Uohara A."/>
            <person name="Ohji S."/>
            <person name="Ichikawa N."/>
        </authorList>
    </citation>
    <scope>NUCLEOTIDE SEQUENCE [LARGE SCALE GENOMIC DNA]</scope>
    <source>
        <strain evidence="1 2">NBRC 102444</strain>
    </source>
</reference>
<evidence type="ECO:0000313" key="1">
    <source>
        <dbReference type="EMBL" id="GEN34363.1"/>
    </source>
</evidence>
<dbReference type="Proteomes" id="UP000321157">
    <property type="component" value="Unassembled WGS sequence"/>
</dbReference>
<keyword evidence="2" id="KW-1185">Reference proteome</keyword>